<dbReference type="InterPro" id="IPR001387">
    <property type="entry name" value="Cro/C1-type_HTH"/>
</dbReference>
<dbReference type="Proteomes" id="UP000263094">
    <property type="component" value="Unassembled WGS sequence"/>
</dbReference>
<organism evidence="3 4">
    <name type="scientific">Streptomyces triticagri</name>
    <dbReference type="NCBI Taxonomy" id="2293568"/>
    <lineage>
        <taxon>Bacteria</taxon>
        <taxon>Bacillati</taxon>
        <taxon>Actinomycetota</taxon>
        <taxon>Actinomycetes</taxon>
        <taxon>Kitasatosporales</taxon>
        <taxon>Streptomycetaceae</taxon>
        <taxon>Streptomyces</taxon>
    </lineage>
</organism>
<dbReference type="AlphaFoldDB" id="A0A372M2I1"/>
<protein>
    <submittedName>
        <fullName evidence="3">Helix-turn-helix domain-containing protein</fullName>
    </submittedName>
</protein>
<dbReference type="SUPFAM" id="SSF51445">
    <property type="entry name" value="(Trans)glycosidases"/>
    <property type="match status" value="1"/>
</dbReference>
<name>A0A372M2I1_9ACTN</name>
<gene>
    <name evidence="3" type="ORF">DY218_18860</name>
</gene>
<comment type="caution">
    <text evidence="3">The sequence shown here is derived from an EMBL/GenBank/DDBJ whole genome shotgun (WGS) entry which is preliminary data.</text>
</comment>
<dbReference type="InterPro" id="IPR051923">
    <property type="entry name" value="Glycosyl_Hydrolase_39"/>
</dbReference>
<dbReference type="PANTHER" id="PTHR12631:SF10">
    <property type="entry name" value="BETA-XYLOSIDASE-LIKE PROTEIN-RELATED"/>
    <property type="match status" value="1"/>
</dbReference>
<feature type="region of interest" description="Disordered" evidence="1">
    <location>
        <begin position="186"/>
        <end position="214"/>
    </location>
</feature>
<dbReference type="PANTHER" id="PTHR12631">
    <property type="entry name" value="ALPHA-L-IDURONIDASE"/>
    <property type="match status" value="1"/>
</dbReference>
<dbReference type="Pfam" id="PF13560">
    <property type="entry name" value="HTH_31"/>
    <property type="match status" value="1"/>
</dbReference>
<feature type="region of interest" description="Disordered" evidence="1">
    <location>
        <begin position="79"/>
        <end position="162"/>
    </location>
</feature>
<dbReference type="PROSITE" id="PS50943">
    <property type="entry name" value="HTH_CROC1"/>
    <property type="match status" value="1"/>
</dbReference>
<evidence type="ECO:0000313" key="4">
    <source>
        <dbReference type="Proteomes" id="UP000263094"/>
    </source>
</evidence>
<dbReference type="InterPro" id="IPR010982">
    <property type="entry name" value="Lambda_DNA-bd_dom_sf"/>
</dbReference>
<dbReference type="Gene3D" id="3.20.20.80">
    <property type="entry name" value="Glycosidases"/>
    <property type="match status" value="1"/>
</dbReference>
<dbReference type="InterPro" id="IPR017853">
    <property type="entry name" value="GH"/>
</dbReference>
<accession>A0A372M2I1</accession>
<proteinExistence type="predicted"/>
<reference evidence="3 4" key="1">
    <citation type="submission" date="2018-08" db="EMBL/GenBank/DDBJ databases">
        <title>Isolation, diversity and antifungal activity of Actinobacteria from wheat.</title>
        <authorList>
            <person name="Han C."/>
        </authorList>
    </citation>
    <scope>NUCLEOTIDE SEQUENCE [LARGE SCALE GENOMIC DNA]</scope>
    <source>
        <strain evidence="3 4">NEAU-YY421</strain>
    </source>
</reference>
<dbReference type="EMBL" id="QUAK01000102">
    <property type="protein sequence ID" value="RFU85136.1"/>
    <property type="molecule type" value="Genomic_DNA"/>
</dbReference>
<sequence length="614" mass="67313">MDEETELAYHLRQLKQRCGRSYTALAHRTGLSRSALHRYCQGPHVPPEFATVERIARVCGATPEELDALYTAWSRQRVTDSSGSADTSGPADGAGVPPGGDGEPPGADGVPPRADAENPAADREPRSAAAPDEQHPDTATPTHSPGDQDNRPRPAAPWASPRSWPRRAVIAVLALLCAAVTLSPPDRPPAGTGPSSGPPIPHYTGDAWSDTPEALDPEFIGMTMNTDTGRMPDFRVGGVRLWESETRWGQLQPERDQFSWTVLERMVDGAERRDLPVLFTFGGTPGWAAPEGDITPYGDGTRTAPPDDLDDWDRFVREITTRYRGRIDAYELWDNAGSRSHYAGDMPTLAEMVRRAHRIIADTDPDALLVCPSFGRLWHREGRALLREFTRTGAYKYCDAAGVKLHPRRADGPPEEIIELAARVDRTLYAEDQAMRLWNTGPGKDVVTAPPLDDRTAQDYAVRFYLAGMYAHHYQKVDRMYFYSWGGSTRIPLIVQPAGGAPTEAGRRIGRLAGWLSGTGIAACGSGRDVQLPEGVYECWFRKDAGEGRKSRWLAVRWTRDGVTSGRAPGATTLRRMDGSTRSLRPGDRIEYGPSPVLLEYATGRGRPAARDGG</sequence>
<dbReference type="GO" id="GO:0004553">
    <property type="term" value="F:hydrolase activity, hydrolyzing O-glycosyl compounds"/>
    <property type="evidence" value="ECO:0007669"/>
    <property type="project" value="TreeGrafter"/>
</dbReference>
<evidence type="ECO:0000313" key="3">
    <source>
        <dbReference type="EMBL" id="RFU85136.1"/>
    </source>
</evidence>
<dbReference type="SUPFAM" id="SSF47413">
    <property type="entry name" value="lambda repressor-like DNA-binding domains"/>
    <property type="match status" value="1"/>
</dbReference>
<feature type="domain" description="HTH cro/C1-type" evidence="2">
    <location>
        <begin position="11"/>
        <end position="66"/>
    </location>
</feature>
<dbReference type="GO" id="GO:0003677">
    <property type="term" value="F:DNA binding"/>
    <property type="evidence" value="ECO:0007669"/>
    <property type="project" value="InterPro"/>
</dbReference>
<dbReference type="RefSeq" id="WP_128557234.1">
    <property type="nucleotide sequence ID" value="NZ_QUAK01000102.1"/>
</dbReference>
<dbReference type="OrthoDB" id="7180791at2"/>
<dbReference type="SMART" id="SM00530">
    <property type="entry name" value="HTH_XRE"/>
    <property type="match status" value="1"/>
</dbReference>
<feature type="compositionally biased region" description="Basic and acidic residues" evidence="1">
    <location>
        <begin position="114"/>
        <end position="136"/>
    </location>
</feature>
<dbReference type="Gene3D" id="1.10.260.40">
    <property type="entry name" value="lambda repressor-like DNA-binding domains"/>
    <property type="match status" value="1"/>
</dbReference>
<evidence type="ECO:0000259" key="2">
    <source>
        <dbReference type="PROSITE" id="PS50943"/>
    </source>
</evidence>
<evidence type="ECO:0000256" key="1">
    <source>
        <dbReference type="SAM" id="MobiDB-lite"/>
    </source>
</evidence>
<keyword evidence="4" id="KW-1185">Reference proteome</keyword>
<dbReference type="CDD" id="cd00093">
    <property type="entry name" value="HTH_XRE"/>
    <property type="match status" value="1"/>
</dbReference>